<dbReference type="GO" id="GO:0005829">
    <property type="term" value="C:cytosol"/>
    <property type="evidence" value="ECO:0007669"/>
    <property type="project" value="TreeGrafter"/>
</dbReference>
<reference evidence="2 3" key="1">
    <citation type="submission" date="2019-06" db="EMBL/GenBank/DDBJ databases">
        <title>Sequencing the genomes of 1000 actinobacteria strains.</title>
        <authorList>
            <person name="Klenk H.-P."/>
        </authorList>
    </citation>
    <scope>NUCLEOTIDE SEQUENCE [LARGE SCALE GENOMIC DNA]</scope>
    <source>
        <strain evidence="2 3">DSM 45928</strain>
    </source>
</reference>
<dbReference type="GO" id="GO:0005524">
    <property type="term" value="F:ATP binding"/>
    <property type="evidence" value="ECO:0007669"/>
    <property type="project" value="TreeGrafter"/>
</dbReference>
<evidence type="ECO:0000313" key="2">
    <source>
        <dbReference type="EMBL" id="TQL77554.1"/>
    </source>
</evidence>
<organism evidence="2 3">
    <name type="scientific">Stackebrandtia endophytica</name>
    <dbReference type="NCBI Taxonomy" id="1496996"/>
    <lineage>
        <taxon>Bacteria</taxon>
        <taxon>Bacillati</taxon>
        <taxon>Actinomycetota</taxon>
        <taxon>Actinomycetes</taxon>
        <taxon>Glycomycetales</taxon>
        <taxon>Glycomycetaceae</taxon>
        <taxon>Stackebrandtia</taxon>
    </lineage>
</organism>
<dbReference type="PANTHER" id="PTHR43384:SF11">
    <property type="entry name" value="SEPTUM SITE DETERMINING PROTEIN"/>
    <property type="match status" value="1"/>
</dbReference>
<dbReference type="AlphaFoldDB" id="A0A543AY98"/>
<evidence type="ECO:0000313" key="3">
    <source>
        <dbReference type="Proteomes" id="UP000317043"/>
    </source>
</evidence>
<dbReference type="NCBIfam" id="TIGR03815">
    <property type="entry name" value="CpaE_hom_Actino"/>
    <property type="match status" value="1"/>
</dbReference>
<dbReference type="SUPFAM" id="SSF52540">
    <property type="entry name" value="P-loop containing nucleoside triphosphate hydrolases"/>
    <property type="match status" value="1"/>
</dbReference>
<protein>
    <submittedName>
        <fullName evidence="2">Secretion/DNA translocation related CpaE-like protein</fullName>
    </submittedName>
</protein>
<keyword evidence="3" id="KW-1185">Reference proteome</keyword>
<dbReference type="InParanoid" id="A0A543AY98"/>
<dbReference type="InterPro" id="IPR027417">
    <property type="entry name" value="P-loop_NTPase"/>
</dbReference>
<dbReference type="RefSeq" id="WP_170183307.1">
    <property type="nucleotide sequence ID" value="NZ_JBHTGS010000001.1"/>
</dbReference>
<sequence>MPTAVPDSTRRQPLIISGDHQMAARLVDLAVAAGVEPRQVSNGVAAQPHWDTASVVLIGDDVAESLASGLTQRDDIILVTTDDCSIDNAHRLATTVGADQVASLPAATDWVMARMAWAAVGQTTPPVVAVTGARGGSGASTLATAMALRAAHTGQDTLLVDADRYGGGLDIVLGWERHVGLRWPELAAMPTAFDPDKLKDGLPSQGRLTLLSHTRDARPSVSSERLAGVLTAARQTHDLIVLDLPRPGAFPGPMACDVDLLVVIVPAEIRAVAAARHAIAGFAQLADRVCLVTRKPSPGRLSDEQIAHVVSAPVVTSWNTDSKLAGAMEAVRFAGRIKRGELGAVADAVLSAVTTDRREWAAAS</sequence>
<comment type="caution">
    <text evidence="2">The sequence shown here is derived from an EMBL/GenBank/DDBJ whole genome shotgun (WGS) entry which is preliminary data.</text>
</comment>
<dbReference type="GO" id="GO:0051782">
    <property type="term" value="P:negative regulation of cell division"/>
    <property type="evidence" value="ECO:0007669"/>
    <property type="project" value="TreeGrafter"/>
</dbReference>
<dbReference type="GO" id="GO:0016887">
    <property type="term" value="F:ATP hydrolysis activity"/>
    <property type="evidence" value="ECO:0007669"/>
    <property type="project" value="TreeGrafter"/>
</dbReference>
<dbReference type="Gene3D" id="3.40.50.300">
    <property type="entry name" value="P-loop containing nucleotide triphosphate hydrolases"/>
    <property type="match status" value="1"/>
</dbReference>
<dbReference type="Proteomes" id="UP000317043">
    <property type="component" value="Unassembled WGS sequence"/>
</dbReference>
<accession>A0A543AY98</accession>
<dbReference type="InterPro" id="IPR050625">
    <property type="entry name" value="ParA/MinD_ATPase"/>
</dbReference>
<gene>
    <name evidence="2" type="ORF">FB566_3113</name>
</gene>
<dbReference type="GO" id="GO:0009898">
    <property type="term" value="C:cytoplasmic side of plasma membrane"/>
    <property type="evidence" value="ECO:0007669"/>
    <property type="project" value="TreeGrafter"/>
</dbReference>
<dbReference type="InterPro" id="IPR059050">
    <property type="entry name" value="Rv3660c_N"/>
</dbReference>
<dbReference type="InterPro" id="IPR022521">
    <property type="entry name" value="Rv3660c"/>
</dbReference>
<evidence type="ECO:0000259" key="1">
    <source>
        <dbReference type="Pfam" id="PF26563"/>
    </source>
</evidence>
<dbReference type="Pfam" id="PF26563">
    <property type="entry name" value="Rv3660c_N"/>
    <property type="match status" value="1"/>
</dbReference>
<dbReference type="PANTHER" id="PTHR43384">
    <property type="entry name" value="SEPTUM SITE-DETERMINING PROTEIN MIND HOMOLOG, CHLOROPLASTIC-RELATED"/>
    <property type="match status" value="1"/>
</dbReference>
<feature type="domain" description="Rv3660c-like CheY-like N-terminal" evidence="1">
    <location>
        <begin position="18"/>
        <end position="120"/>
    </location>
</feature>
<proteinExistence type="predicted"/>
<dbReference type="EMBL" id="VFOW01000001">
    <property type="protein sequence ID" value="TQL77554.1"/>
    <property type="molecule type" value="Genomic_DNA"/>
</dbReference>
<name>A0A543AY98_9ACTN</name>